<dbReference type="RefSeq" id="WP_309419688.1">
    <property type="nucleotide sequence ID" value="NZ_CAXOFN010000005.1"/>
</dbReference>
<reference evidence="1 2" key="1">
    <citation type="submission" date="2023-03" db="EMBL/GenBank/DDBJ databases">
        <authorList>
            <person name="Shen W."/>
            <person name="Cai J."/>
        </authorList>
    </citation>
    <scope>NUCLEOTIDE SEQUENCE [LARGE SCALE GENOMIC DNA]</scope>
    <source>
        <strain evidence="1 2">B516</strain>
    </source>
</reference>
<dbReference type="AlphaFoldDB" id="A0ABD5FR44"/>
<dbReference type="Proteomes" id="UP001253851">
    <property type="component" value="Unassembled WGS sequence"/>
</dbReference>
<dbReference type="EMBL" id="JARQDZ010000027">
    <property type="protein sequence ID" value="MDT2984489.1"/>
    <property type="molecule type" value="Genomic_DNA"/>
</dbReference>
<sequence>MLKGFEVKQWIEGNYPQFVDKVFPAFTTVLDDLSIVYFTNTTSGGYVGQDTLELRVIHSDYDEAEVVKKNLIDIFSTEKKNTANVLPTVSFTGAVSGGGALYRDDLQMWEITTFFILNTKERA</sequence>
<protein>
    <submittedName>
        <fullName evidence="1">Uncharacterized protein</fullName>
    </submittedName>
</protein>
<evidence type="ECO:0000313" key="2">
    <source>
        <dbReference type="Proteomes" id="UP001253851"/>
    </source>
</evidence>
<evidence type="ECO:0000313" key="1">
    <source>
        <dbReference type="EMBL" id="MDT2984489.1"/>
    </source>
</evidence>
<gene>
    <name evidence="1" type="ORF">P7I34_17805</name>
</gene>
<proteinExistence type="predicted"/>
<organism evidence="1 2">
    <name type="scientific">Enterococcus casseliflavus</name>
    <name type="common">Enterococcus flavescens</name>
    <dbReference type="NCBI Taxonomy" id="37734"/>
    <lineage>
        <taxon>Bacteria</taxon>
        <taxon>Bacillati</taxon>
        <taxon>Bacillota</taxon>
        <taxon>Bacilli</taxon>
        <taxon>Lactobacillales</taxon>
        <taxon>Enterococcaceae</taxon>
        <taxon>Enterococcus</taxon>
    </lineage>
</organism>
<accession>A0ABD5FR44</accession>
<name>A0ABD5FR44_ENTCA</name>
<comment type="caution">
    <text evidence="1">The sequence shown here is derived from an EMBL/GenBank/DDBJ whole genome shotgun (WGS) entry which is preliminary data.</text>
</comment>